<evidence type="ECO:0000313" key="1">
    <source>
        <dbReference type="EMBL" id="CUF50393.1"/>
    </source>
</evidence>
<dbReference type="AlphaFoldDB" id="A0A0S4IX84"/>
<proteinExistence type="predicted"/>
<evidence type="ECO:0008006" key="3">
    <source>
        <dbReference type="Google" id="ProtNLM"/>
    </source>
</evidence>
<protein>
    <recommendedName>
        <fullName evidence="3">IQ calmodulin-binding protein</fullName>
    </recommendedName>
</protein>
<reference evidence="2" key="1">
    <citation type="submission" date="2015-09" db="EMBL/GenBank/DDBJ databases">
        <authorList>
            <consortium name="Pathogen Informatics"/>
        </authorList>
    </citation>
    <scope>NUCLEOTIDE SEQUENCE [LARGE SCALE GENOMIC DNA]</scope>
    <source>
        <strain evidence="2">Lake Konstanz</strain>
    </source>
</reference>
<name>A0A0S4IX84_BODSA</name>
<dbReference type="VEuPathDB" id="TriTrypDB:BSAL_63080"/>
<evidence type="ECO:0000313" key="2">
    <source>
        <dbReference type="Proteomes" id="UP000051952"/>
    </source>
</evidence>
<gene>
    <name evidence="1" type="ORF">BSAL_63080</name>
</gene>
<keyword evidence="2" id="KW-1185">Reference proteome</keyword>
<organism evidence="1 2">
    <name type="scientific">Bodo saltans</name>
    <name type="common">Flagellated protozoan</name>
    <dbReference type="NCBI Taxonomy" id="75058"/>
    <lineage>
        <taxon>Eukaryota</taxon>
        <taxon>Discoba</taxon>
        <taxon>Euglenozoa</taxon>
        <taxon>Kinetoplastea</taxon>
        <taxon>Metakinetoplastina</taxon>
        <taxon>Eubodonida</taxon>
        <taxon>Bodonidae</taxon>
        <taxon>Bodo</taxon>
    </lineage>
</organism>
<accession>A0A0S4IX84</accession>
<dbReference type="EMBL" id="CYKH01000341">
    <property type="protein sequence ID" value="CUF50393.1"/>
    <property type="molecule type" value="Genomic_DNA"/>
</dbReference>
<dbReference type="Proteomes" id="UP000051952">
    <property type="component" value="Unassembled WGS sequence"/>
</dbReference>
<sequence>MDGASVSSALEQAIQATASLVRRLQFSEGTATLDSSLVVSSSSLPPRPFAKSQLLQVEQITWSTSATRTVAASGSHQTLEQRRAGVVLARFFRMLRRRRLARRRRDMQRQDTIKHESARFIQDCWRRYIGKRKLRERQLLKRGEQRSTAIHY</sequence>